<comment type="caution">
    <text evidence="1">The sequence shown here is derived from an EMBL/GenBank/DDBJ whole genome shotgun (WGS) entry which is preliminary data.</text>
</comment>
<dbReference type="RefSeq" id="WP_379903582.1">
    <property type="nucleotide sequence ID" value="NZ_JBHULM010000011.1"/>
</dbReference>
<organism evidence="1 2">
    <name type="scientific">Lacinutrix gracilariae</name>
    <dbReference type="NCBI Taxonomy" id="1747198"/>
    <lineage>
        <taxon>Bacteria</taxon>
        <taxon>Pseudomonadati</taxon>
        <taxon>Bacteroidota</taxon>
        <taxon>Flavobacteriia</taxon>
        <taxon>Flavobacteriales</taxon>
        <taxon>Flavobacteriaceae</taxon>
        <taxon>Lacinutrix</taxon>
    </lineage>
</organism>
<dbReference type="InterPro" id="IPR017601">
    <property type="entry name" value="DGQHR-contain_dom"/>
</dbReference>
<proteinExistence type="predicted"/>
<reference evidence="2" key="1">
    <citation type="journal article" date="2019" name="Int. J. Syst. Evol. Microbiol.">
        <title>The Global Catalogue of Microorganisms (GCM) 10K type strain sequencing project: providing services to taxonomists for standard genome sequencing and annotation.</title>
        <authorList>
            <consortium name="The Broad Institute Genomics Platform"/>
            <consortium name="The Broad Institute Genome Sequencing Center for Infectious Disease"/>
            <person name="Wu L."/>
            <person name="Ma J."/>
        </authorList>
    </citation>
    <scope>NUCLEOTIDE SEQUENCE [LARGE SCALE GENOMIC DNA]</scope>
    <source>
        <strain evidence="2">KCTC 42808</strain>
    </source>
</reference>
<dbReference type="EMBL" id="JBHULM010000011">
    <property type="protein sequence ID" value="MFD2542570.1"/>
    <property type="molecule type" value="Genomic_DNA"/>
</dbReference>
<dbReference type="CDD" id="cd16413">
    <property type="entry name" value="DGQHR_domain"/>
    <property type="match status" value="1"/>
</dbReference>
<dbReference type="NCBIfam" id="TIGR03187">
    <property type="entry name" value="DGQHR"/>
    <property type="match status" value="1"/>
</dbReference>
<sequence length="782" mass="91554">MNEKQKTQILGKLISDNQLNTERRKRKNIYEFETIPVKDDEHRESVKKEYEEKGWVFDRDYSKSIKMKTLKSHDLTFENKVWVMISNLGFDFLNQDRSFVLPYDDDNTQQIDVFAKDNECAIYVECKSSKERKRGNFKQLLESWETKKRGIENSINKLFSPTKLKKKFILATENQTISDVDLERLEALGGIHFDEETIDYYLDMFKELGSAAKYQFLGSLFAGTTIPELKNKIPAITGKMGGHLYYSFSIEPEKLLKIGYVLHRNKANNNMMPTYQRVIKKSRLRSVSEFIENEESPGFFPNSIIINIETKRKLKWEPANTQVEDAISNIGVLYLPKEYKSAYIIDGQHRLYGYASSKYKSTNSIPVVAFVNLSKTEQVDLFMQINENQKAVPKTLRDTLNADLKWSSKNLKEQMQAICSRIAISLGEDKDSPFFNYISIGEDKRILTTTAFGIGIKKTKFLGKVSKTEIEETGIFYKGDLDVAFFLMKRYLKDCFQYLYENLEFDFLKGKDSFLFVNKGITSTIMLLSDILLTIESKQSLLMNKTNLLTIIDSSKHYLDGLIDFVVNIDTPNKEKLMREKGAGAPVIYWRQFQLAVRDKNPHFSPEGLDDYIKRQERQLNNKTYNYIKDIEIFLKEDFKKELIEKLTDEWAWKKGVPEKVQDRAEELMRKKNRERSKEEETTEWDNLNLIHYEQIASQNWSRINPDTGKREKFMEINYTLPGTEKSNKKEQLAWFNKINLIRNIVSHVSGDQITDEQFELVEKIHKWLVKKEIRNSLQENL</sequence>
<protein>
    <submittedName>
        <fullName evidence="1">DGQHR domain-containing protein</fullName>
    </submittedName>
</protein>
<evidence type="ECO:0000313" key="2">
    <source>
        <dbReference type="Proteomes" id="UP001597467"/>
    </source>
</evidence>
<dbReference type="Proteomes" id="UP001597467">
    <property type="component" value="Unassembled WGS sequence"/>
</dbReference>
<keyword evidence="2" id="KW-1185">Reference proteome</keyword>
<name>A0ABW5K3V6_9FLAO</name>
<accession>A0ABW5K3V6</accession>
<evidence type="ECO:0000313" key="1">
    <source>
        <dbReference type="EMBL" id="MFD2542570.1"/>
    </source>
</evidence>
<gene>
    <name evidence="1" type="ORF">ACFSSB_09600</name>
</gene>